<comment type="caution">
    <text evidence="3">The sequence shown here is derived from an EMBL/GenBank/DDBJ whole genome shotgun (WGS) entry which is preliminary data.</text>
</comment>
<dbReference type="Gene3D" id="3.40.50.1820">
    <property type="entry name" value="alpha/beta hydrolase"/>
    <property type="match status" value="1"/>
</dbReference>
<accession>A0A0R1SN78</accession>
<proteinExistence type="predicted"/>
<dbReference type="Proteomes" id="UP000051647">
    <property type="component" value="Unassembled WGS sequence"/>
</dbReference>
<evidence type="ECO:0000313" key="4">
    <source>
        <dbReference type="Proteomes" id="UP000051647"/>
    </source>
</evidence>
<dbReference type="OrthoDB" id="9800213at2"/>
<dbReference type="InterPro" id="IPR029058">
    <property type="entry name" value="AB_hydrolase_fold"/>
</dbReference>
<dbReference type="InterPro" id="IPR022742">
    <property type="entry name" value="Hydrolase_4"/>
</dbReference>
<dbReference type="GO" id="GO:0052689">
    <property type="term" value="F:carboxylic ester hydrolase activity"/>
    <property type="evidence" value="ECO:0007669"/>
    <property type="project" value="InterPro"/>
</dbReference>
<feature type="active site" description="Charge relay system" evidence="1">
    <location>
        <position position="222"/>
    </location>
</feature>
<name>A0A0R1SN78_9LACO</name>
<evidence type="ECO:0000313" key="3">
    <source>
        <dbReference type="EMBL" id="KRL67651.1"/>
    </source>
</evidence>
<dbReference type="Pfam" id="PF12146">
    <property type="entry name" value="Hydrolase_4"/>
    <property type="match status" value="1"/>
</dbReference>
<feature type="active site" description="Nucleophile" evidence="1">
    <location>
        <position position="95"/>
    </location>
</feature>
<dbReference type="PIRSF" id="PIRSF017388">
    <property type="entry name" value="Esterase_lipase"/>
    <property type="match status" value="1"/>
</dbReference>
<dbReference type="AlphaFoldDB" id="A0A0R1SN78"/>
<feature type="domain" description="Serine aminopeptidase S33" evidence="2">
    <location>
        <begin position="16"/>
        <end position="219"/>
    </location>
</feature>
<dbReference type="SUPFAM" id="SSF53474">
    <property type="entry name" value="alpha/beta-Hydrolases"/>
    <property type="match status" value="1"/>
</dbReference>
<dbReference type="STRING" id="1423815.FC27_GL001676"/>
<dbReference type="InterPro" id="IPR012354">
    <property type="entry name" value="Esterase_lipase"/>
</dbReference>
<organism evidence="3 4">
    <name type="scientific">Companilactobacillus versmoldensis DSM 14857 = KCTC 3814</name>
    <dbReference type="NCBI Taxonomy" id="1423815"/>
    <lineage>
        <taxon>Bacteria</taxon>
        <taxon>Bacillati</taxon>
        <taxon>Bacillota</taxon>
        <taxon>Bacilli</taxon>
        <taxon>Lactobacillales</taxon>
        <taxon>Lactobacillaceae</taxon>
        <taxon>Companilactobacillus</taxon>
    </lineage>
</organism>
<evidence type="ECO:0000259" key="2">
    <source>
        <dbReference type="Pfam" id="PF12146"/>
    </source>
</evidence>
<dbReference type="EMBL" id="AZFA01000004">
    <property type="protein sequence ID" value="KRL67651.1"/>
    <property type="molecule type" value="Genomic_DNA"/>
</dbReference>
<gene>
    <name evidence="3" type="ORF">FC27_GL001676</name>
</gene>
<dbReference type="eggNOG" id="COG1647">
    <property type="taxonomic scope" value="Bacteria"/>
</dbReference>
<dbReference type="RefSeq" id="WP_010624204.1">
    <property type="nucleotide sequence ID" value="NZ_AZFA01000004.1"/>
</dbReference>
<sequence length="249" mass="27966">MKIIAPKPFYFDNGNRAVILLHSLSGTPNDMRLLGRYLQRSGYSAYAPMFAGHGTREPLDILNQGTPAAWWQQVHEAIDFLKGQGKTEFYVFGLSLGAIFATKAVEELPEVSAGGVFGSPLYNRDFKNIRSAFKVYAQKVYALNELDDKKTREKLEEVDQKIDPFLQAIQVETSQITDNLKNLAKPYFIGQGTFDDMVDQTKAKTVASEVSQSDLHYYEAGHVLTINHAHKQLQSDVLNFLEKIEEANA</sequence>
<feature type="active site" description="Charge relay system" evidence="1">
    <location>
        <position position="195"/>
    </location>
</feature>
<reference evidence="3 4" key="1">
    <citation type="journal article" date="2015" name="Genome Announc.">
        <title>Expanding the biotechnology potential of lactobacilli through comparative genomics of 213 strains and associated genera.</title>
        <authorList>
            <person name="Sun Z."/>
            <person name="Harris H.M."/>
            <person name="McCann A."/>
            <person name="Guo C."/>
            <person name="Argimon S."/>
            <person name="Zhang W."/>
            <person name="Yang X."/>
            <person name="Jeffery I.B."/>
            <person name="Cooney J.C."/>
            <person name="Kagawa T.F."/>
            <person name="Liu W."/>
            <person name="Song Y."/>
            <person name="Salvetti E."/>
            <person name="Wrobel A."/>
            <person name="Rasinkangas P."/>
            <person name="Parkhill J."/>
            <person name="Rea M.C."/>
            <person name="O'Sullivan O."/>
            <person name="Ritari J."/>
            <person name="Douillard F.P."/>
            <person name="Paul Ross R."/>
            <person name="Yang R."/>
            <person name="Briner A.E."/>
            <person name="Felis G.E."/>
            <person name="de Vos W.M."/>
            <person name="Barrangou R."/>
            <person name="Klaenhammer T.R."/>
            <person name="Caufield P.W."/>
            <person name="Cui Y."/>
            <person name="Zhang H."/>
            <person name="O'Toole P.W."/>
        </authorList>
    </citation>
    <scope>NUCLEOTIDE SEQUENCE [LARGE SCALE GENOMIC DNA]</scope>
    <source>
        <strain evidence="3 4">DSM 14857</strain>
    </source>
</reference>
<protein>
    <submittedName>
        <fullName evidence="3">Carboxylesterase</fullName>
    </submittedName>
</protein>
<evidence type="ECO:0000256" key="1">
    <source>
        <dbReference type="PIRSR" id="PIRSR017388-1"/>
    </source>
</evidence>
<keyword evidence="4" id="KW-1185">Reference proteome</keyword>
<dbReference type="PATRIC" id="fig|1423815.3.peg.1714"/>